<dbReference type="Pfam" id="PF04892">
    <property type="entry name" value="VanZ"/>
    <property type="match status" value="1"/>
</dbReference>
<feature type="transmembrane region" description="Helical" evidence="1">
    <location>
        <begin position="133"/>
        <end position="154"/>
    </location>
</feature>
<dbReference type="OrthoDB" id="4822551at2"/>
<evidence type="ECO:0000313" key="3">
    <source>
        <dbReference type="EMBL" id="TGA96666.1"/>
    </source>
</evidence>
<dbReference type="InterPro" id="IPR006976">
    <property type="entry name" value="VanZ-like"/>
</dbReference>
<evidence type="ECO:0000313" key="4">
    <source>
        <dbReference type="Proteomes" id="UP000298347"/>
    </source>
</evidence>
<dbReference type="EMBL" id="SRJD01000021">
    <property type="protein sequence ID" value="TGA96666.1"/>
    <property type="molecule type" value="Genomic_DNA"/>
</dbReference>
<name>A0A4Z0GIQ1_9BACL</name>
<comment type="caution">
    <text evidence="3">The sequence shown here is derived from an EMBL/GenBank/DDBJ whole genome shotgun (WGS) entry which is preliminary data.</text>
</comment>
<protein>
    <submittedName>
        <fullName evidence="3">VanZ family protein</fullName>
    </submittedName>
</protein>
<feature type="domain" description="VanZ-like" evidence="2">
    <location>
        <begin position="82"/>
        <end position="212"/>
    </location>
</feature>
<reference evidence="3 4" key="1">
    <citation type="journal article" date="2015" name="Int. J. Syst. Evol. Microbiol.">
        <title>Sporolactobacillus shoreae sp. nov. and Sporolactobacillus spathodeae sp. nov., two spore-forming lactic acid bacteria isolated from tree barks in Thailand.</title>
        <authorList>
            <person name="Thamacharoensuk T."/>
            <person name="Kitahara M."/>
            <person name="Ohkuma M."/>
            <person name="Thongchul N."/>
            <person name="Tanasupawat S."/>
        </authorList>
    </citation>
    <scope>NUCLEOTIDE SEQUENCE [LARGE SCALE GENOMIC DNA]</scope>
    <source>
        <strain evidence="3 4">BK92</strain>
    </source>
</reference>
<keyword evidence="4" id="KW-1185">Reference proteome</keyword>
<dbReference type="RefSeq" id="WP_135349562.1">
    <property type="nucleotide sequence ID" value="NZ_SRJD01000021.1"/>
</dbReference>
<keyword evidence="1" id="KW-0812">Transmembrane</keyword>
<dbReference type="InterPro" id="IPR053150">
    <property type="entry name" value="Teicoplanin_resist-assoc"/>
</dbReference>
<dbReference type="PANTHER" id="PTHR36834">
    <property type="entry name" value="MEMBRANE PROTEIN-RELATED"/>
    <property type="match status" value="1"/>
</dbReference>
<evidence type="ECO:0000259" key="2">
    <source>
        <dbReference type="Pfam" id="PF04892"/>
    </source>
</evidence>
<organism evidence="3 4">
    <name type="scientific">Sporolactobacillus shoreae</name>
    <dbReference type="NCBI Taxonomy" id="1465501"/>
    <lineage>
        <taxon>Bacteria</taxon>
        <taxon>Bacillati</taxon>
        <taxon>Bacillota</taxon>
        <taxon>Bacilli</taxon>
        <taxon>Bacillales</taxon>
        <taxon>Sporolactobacillaceae</taxon>
        <taxon>Sporolactobacillus</taxon>
    </lineage>
</organism>
<feature type="transmembrane region" description="Helical" evidence="1">
    <location>
        <begin position="200"/>
        <end position="222"/>
    </location>
</feature>
<dbReference type="AlphaFoldDB" id="A0A4Z0GIQ1"/>
<feature type="transmembrane region" description="Helical" evidence="1">
    <location>
        <begin position="74"/>
        <end position="92"/>
    </location>
</feature>
<feature type="transmembrane region" description="Helical" evidence="1">
    <location>
        <begin position="45"/>
        <end position="62"/>
    </location>
</feature>
<feature type="transmembrane region" description="Helical" evidence="1">
    <location>
        <begin position="161"/>
        <end position="180"/>
    </location>
</feature>
<gene>
    <name evidence="3" type="ORF">E4665_14760</name>
</gene>
<keyword evidence="1" id="KW-1133">Transmembrane helix</keyword>
<feature type="transmembrane region" description="Helical" evidence="1">
    <location>
        <begin position="14"/>
        <end position="33"/>
    </location>
</feature>
<proteinExistence type="predicted"/>
<dbReference type="PANTHER" id="PTHR36834:SF1">
    <property type="entry name" value="INTEGRAL MEMBRANE PROTEIN"/>
    <property type="match status" value="1"/>
</dbReference>
<keyword evidence="1" id="KW-0472">Membrane</keyword>
<dbReference type="Proteomes" id="UP000298347">
    <property type="component" value="Unassembled WGS sequence"/>
</dbReference>
<evidence type="ECO:0000256" key="1">
    <source>
        <dbReference type="SAM" id="Phobius"/>
    </source>
</evidence>
<sequence length="235" mass="27191">MEHHNQVKPWVKNALISSIISVCIALFYIAGCVGELFDYYIKLELIVIGCHLIVFTIVFIFITRKITLKGKMDGVMFFAFQAYSWIAFYLLLALDPFSILDRRFGPNVMLMVNLVPLNTIIDQFSHYPSADYALKQIFGNIIVLAPLCFFLLYFRRIRVRHAFLVLFLYSLSIEFLQFLSDLFLWQRRAADIDDVILNTLGAAVGIAAYYLFIAITHHLSLLKNRFKKDGAKQHF</sequence>
<accession>A0A4Z0GIQ1</accession>